<dbReference type="InterPro" id="IPR012340">
    <property type="entry name" value="NA-bd_OB-fold"/>
</dbReference>
<dbReference type="Pfam" id="PF08646">
    <property type="entry name" value="Rep_fac-A_C"/>
    <property type="match status" value="1"/>
</dbReference>
<organism evidence="2 3">
    <name type="scientific">Tanacetum coccineum</name>
    <dbReference type="NCBI Taxonomy" id="301880"/>
    <lineage>
        <taxon>Eukaryota</taxon>
        <taxon>Viridiplantae</taxon>
        <taxon>Streptophyta</taxon>
        <taxon>Embryophyta</taxon>
        <taxon>Tracheophyta</taxon>
        <taxon>Spermatophyta</taxon>
        <taxon>Magnoliopsida</taxon>
        <taxon>eudicotyledons</taxon>
        <taxon>Gunneridae</taxon>
        <taxon>Pentapetalae</taxon>
        <taxon>asterids</taxon>
        <taxon>campanulids</taxon>
        <taxon>Asterales</taxon>
        <taxon>Asteraceae</taxon>
        <taxon>Asteroideae</taxon>
        <taxon>Anthemideae</taxon>
        <taxon>Anthemidinae</taxon>
        <taxon>Tanacetum</taxon>
    </lineage>
</organism>
<evidence type="ECO:0000313" key="3">
    <source>
        <dbReference type="Proteomes" id="UP001151760"/>
    </source>
</evidence>
<accession>A0ABQ5HDT8</accession>
<evidence type="ECO:0000313" key="2">
    <source>
        <dbReference type="EMBL" id="GJT85467.1"/>
    </source>
</evidence>
<keyword evidence="2" id="KW-0548">Nucleotidyltransferase</keyword>
<evidence type="ECO:0000259" key="1">
    <source>
        <dbReference type="Pfam" id="PF08646"/>
    </source>
</evidence>
<name>A0ABQ5HDT8_9ASTR</name>
<reference evidence="2" key="2">
    <citation type="submission" date="2022-01" db="EMBL/GenBank/DDBJ databases">
        <authorList>
            <person name="Yamashiro T."/>
            <person name="Shiraishi A."/>
            <person name="Satake H."/>
            <person name="Nakayama K."/>
        </authorList>
    </citation>
    <scope>NUCLEOTIDE SEQUENCE</scope>
</reference>
<keyword evidence="2" id="KW-0695">RNA-directed DNA polymerase</keyword>
<reference evidence="2" key="1">
    <citation type="journal article" date="2022" name="Int. J. Mol. Sci.">
        <title>Draft Genome of Tanacetum Coccineum: Genomic Comparison of Closely Related Tanacetum-Family Plants.</title>
        <authorList>
            <person name="Yamashiro T."/>
            <person name="Shiraishi A."/>
            <person name="Nakayama K."/>
            <person name="Satake H."/>
        </authorList>
    </citation>
    <scope>NUCLEOTIDE SEQUENCE</scope>
</reference>
<protein>
    <submittedName>
        <fullName evidence="2">RNA-directed DNA polymerase, eukaryota</fullName>
    </submittedName>
</protein>
<dbReference type="InterPro" id="IPR013955">
    <property type="entry name" value="Rep_factor-A_C"/>
</dbReference>
<dbReference type="Gene3D" id="2.40.50.140">
    <property type="entry name" value="Nucleic acid-binding proteins"/>
    <property type="match status" value="1"/>
</dbReference>
<proteinExistence type="predicted"/>
<dbReference type="EMBL" id="BQNB010019454">
    <property type="protein sequence ID" value="GJT85467.1"/>
    <property type="molecule type" value="Genomic_DNA"/>
</dbReference>
<feature type="domain" description="Replication factor A C-terminal" evidence="1">
    <location>
        <begin position="9"/>
        <end position="76"/>
    </location>
</feature>
<dbReference type="GO" id="GO:0003964">
    <property type="term" value="F:RNA-directed DNA polymerase activity"/>
    <property type="evidence" value="ECO:0007669"/>
    <property type="project" value="UniProtKB-KW"/>
</dbReference>
<gene>
    <name evidence="2" type="ORF">Tco_1067184</name>
</gene>
<keyword evidence="2" id="KW-0808">Transferase</keyword>
<dbReference type="SUPFAM" id="SSF50249">
    <property type="entry name" value="Nucleic acid-binding proteins"/>
    <property type="match status" value="1"/>
</dbReference>
<sequence length="89" mass="9768">MELPIVRGEKCKKGVVQREGSFLCQACEKAVEYPVLRYRLELDVSDKTTSTVVVMFDEPAIELVKCTADTLASAEEDVGFGYAHDAGLP</sequence>
<comment type="caution">
    <text evidence="2">The sequence shown here is derived from an EMBL/GenBank/DDBJ whole genome shotgun (WGS) entry which is preliminary data.</text>
</comment>
<dbReference type="Proteomes" id="UP001151760">
    <property type="component" value="Unassembled WGS sequence"/>
</dbReference>
<keyword evidence="3" id="KW-1185">Reference proteome</keyword>